<dbReference type="KEGG" id="satk:SA2016_3368"/>
<dbReference type="AlphaFoldDB" id="A0A127A3N4"/>
<evidence type="ECO:0000256" key="1">
    <source>
        <dbReference type="SAM" id="MobiDB-lite"/>
    </source>
</evidence>
<dbReference type="InterPro" id="IPR025402">
    <property type="entry name" value="DMP19_C"/>
</dbReference>
<protein>
    <recommendedName>
        <fullName evidence="2">DNA mimic protein DMP19 C-terminal domain-containing protein</fullName>
    </recommendedName>
</protein>
<dbReference type="Proteomes" id="UP000070134">
    <property type="component" value="Chromosome"/>
</dbReference>
<accession>A0A127A3N4</accession>
<evidence type="ECO:0000313" key="4">
    <source>
        <dbReference type="Proteomes" id="UP000070134"/>
    </source>
</evidence>
<feature type="compositionally biased region" description="Acidic residues" evidence="1">
    <location>
        <begin position="275"/>
        <end position="284"/>
    </location>
</feature>
<keyword evidence="4" id="KW-1185">Reference proteome</keyword>
<feature type="domain" description="DNA mimic protein DMP19 C-terminal" evidence="2">
    <location>
        <begin position="42"/>
        <end position="156"/>
    </location>
</feature>
<dbReference type="STRING" id="37927.SA2016_3368"/>
<dbReference type="EMBL" id="CP014518">
    <property type="protein sequence ID" value="AMM34029.1"/>
    <property type="molecule type" value="Genomic_DNA"/>
</dbReference>
<reference evidence="3 4" key="1">
    <citation type="submission" date="2016-02" db="EMBL/GenBank/DDBJ databases">
        <title>Complete genome of Sinomonas atrocyanea KCTC 3377.</title>
        <authorList>
            <person name="Kim K.M."/>
        </authorList>
    </citation>
    <scope>NUCLEOTIDE SEQUENCE [LARGE SCALE GENOMIC DNA]</scope>
    <source>
        <strain evidence="3 4">KCTC 3377</strain>
    </source>
</reference>
<dbReference type="Pfam" id="PF14300">
    <property type="entry name" value="DMP19"/>
    <property type="match status" value="1"/>
</dbReference>
<evidence type="ECO:0000259" key="2">
    <source>
        <dbReference type="Pfam" id="PF14300"/>
    </source>
</evidence>
<proteinExistence type="predicted"/>
<name>A0A127A3N4_9MICC</name>
<evidence type="ECO:0000313" key="3">
    <source>
        <dbReference type="EMBL" id="AMM34029.1"/>
    </source>
</evidence>
<feature type="region of interest" description="Disordered" evidence="1">
    <location>
        <begin position="275"/>
        <end position="307"/>
    </location>
</feature>
<dbReference type="RefSeq" id="WP_229710995.1">
    <property type="nucleotide sequence ID" value="NZ_BJMO01000046.1"/>
</dbReference>
<feature type="compositionally biased region" description="Basic and acidic residues" evidence="1">
    <location>
        <begin position="291"/>
        <end position="301"/>
    </location>
</feature>
<gene>
    <name evidence="3" type="ORF">SA2016_3368</name>
</gene>
<organism evidence="3 4">
    <name type="scientific">Sinomonas atrocyanea</name>
    <dbReference type="NCBI Taxonomy" id="37927"/>
    <lineage>
        <taxon>Bacteria</taxon>
        <taxon>Bacillati</taxon>
        <taxon>Actinomycetota</taxon>
        <taxon>Actinomycetes</taxon>
        <taxon>Micrococcales</taxon>
        <taxon>Micrococcaceae</taxon>
        <taxon>Sinomonas</taxon>
    </lineage>
</organism>
<dbReference type="PATRIC" id="fig|37927.3.peg.3457"/>
<sequence>MSTAQHPVVLPAEALTAGDEAVVDANIDIVNAMYEELLDEREIAPNALRSYYVDFYLAQMLDGGFAQYALAAHERAQVDRLVREGLREMGAAGHLALFDELAAAVAALTVEDTEAYLEGDADGSVAVARAEALDDRFEALLEQEDLLALNAAWLRGQEGLLALDEDGIEDEIARRVGLIDDLEERRAAEDRSGLGDMPDHELVIRELCDAAGHELVAVTAADAAYVHRGAEALAWRFTTDLGEYVMVEEGDEAAMVDAEDGTVLATVEFVELDEDDWTADDDADGYGAVEASRRGGPEDGRAAQTAP</sequence>